<proteinExistence type="predicted"/>
<organism evidence="2 3">
    <name type="scientific">Sphenostylis stenocarpa</name>
    <dbReference type="NCBI Taxonomy" id="92480"/>
    <lineage>
        <taxon>Eukaryota</taxon>
        <taxon>Viridiplantae</taxon>
        <taxon>Streptophyta</taxon>
        <taxon>Embryophyta</taxon>
        <taxon>Tracheophyta</taxon>
        <taxon>Spermatophyta</taxon>
        <taxon>Magnoliopsida</taxon>
        <taxon>eudicotyledons</taxon>
        <taxon>Gunneridae</taxon>
        <taxon>Pentapetalae</taxon>
        <taxon>rosids</taxon>
        <taxon>fabids</taxon>
        <taxon>Fabales</taxon>
        <taxon>Fabaceae</taxon>
        <taxon>Papilionoideae</taxon>
        <taxon>50 kb inversion clade</taxon>
        <taxon>NPAAA clade</taxon>
        <taxon>indigoferoid/millettioid clade</taxon>
        <taxon>Phaseoleae</taxon>
        <taxon>Sphenostylis</taxon>
    </lineage>
</organism>
<feature type="region of interest" description="Disordered" evidence="1">
    <location>
        <begin position="1"/>
        <end position="21"/>
    </location>
</feature>
<accession>A0AA86T3V2</accession>
<feature type="compositionally biased region" description="Low complexity" evidence="1">
    <location>
        <begin position="134"/>
        <end position="149"/>
    </location>
</feature>
<dbReference type="Gramene" id="rna-AYBTSS11_LOCUS20903">
    <property type="protein sequence ID" value="CAJ1965558.1"/>
    <property type="gene ID" value="gene-AYBTSS11_LOCUS20903"/>
</dbReference>
<evidence type="ECO:0000256" key="1">
    <source>
        <dbReference type="SAM" id="MobiDB-lite"/>
    </source>
</evidence>
<name>A0AA86T3V2_9FABA</name>
<sequence>MAQLRPNRYKSSLGQGISTTASTPPFDKLPFLGTRPSYRSMGTSIDSAIGKVRHGITLSWGLILDLLCKELKSKELRLPQEDLHLSDCGHKKLNSHNLPGTVSLLNTYGIKRLSTLARKKVTSKWAPTPMPKQLSARRSSRASLTLGSSSEAMSAKEVGELGQSLYRPDLRKRILFSSTIEDDGLT</sequence>
<evidence type="ECO:0000313" key="2">
    <source>
        <dbReference type="EMBL" id="CAJ1965558.1"/>
    </source>
</evidence>
<dbReference type="EMBL" id="OY731403">
    <property type="protein sequence ID" value="CAJ1965558.1"/>
    <property type="molecule type" value="Genomic_DNA"/>
</dbReference>
<keyword evidence="3" id="KW-1185">Reference proteome</keyword>
<dbReference type="Proteomes" id="UP001189624">
    <property type="component" value="Chromosome 6"/>
</dbReference>
<evidence type="ECO:0000313" key="3">
    <source>
        <dbReference type="Proteomes" id="UP001189624"/>
    </source>
</evidence>
<feature type="compositionally biased region" description="Polar residues" evidence="1">
    <location>
        <begin position="9"/>
        <end position="21"/>
    </location>
</feature>
<dbReference type="AlphaFoldDB" id="A0AA86T3V2"/>
<protein>
    <submittedName>
        <fullName evidence="2">Uncharacterized protein</fullName>
    </submittedName>
</protein>
<gene>
    <name evidence="2" type="ORF">AYBTSS11_LOCUS20903</name>
</gene>
<feature type="region of interest" description="Disordered" evidence="1">
    <location>
        <begin position="126"/>
        <end position="149"/>
    </location>
</feature>
<reference evidence="2" key="1">
    <citation type="submission" date="2023-10" db="EMBL/GenBank/DDBJ databases">
        <authorList>
            <person name="Domelevo Entfellner J.-B."/>
        </authorList>
    </citation>
    <scope>NUCLEOTIDE SEQUENCE</scope>
</reference>